<evidence type="ECO:0000313" key="1">
    <source>
        <dbReference type="EMBL" id="DAE28464.1"/>
    </source>
</evidence>
<dbReference type="EMBL" id="BK059087">
    <property type="protein sequence ID" value="DAE28464.1"/>
    <property type="molecule type" value="Genomic_DNA"/>
</dbReference>
<organism evidence="1">
    <name type="scientific">virus sp. ct9pU4</name>
    <dbReference type="NCBI Taxonomy" id="2828248"/>
    <lineage>
        <taxon>Viruses</taxon>
    </lineage>
</organism>
<reference evidence="1" key="1">
    <citation type="journal article" date="2021" name="Proc. Natl. Acad. Sci. U.S.A.">
        <title>A Catalog of Tens of Thousands of Viruses from Human Metagenomes Reveals Hidden Associations with Chronic Diseases.</title>
        <authorList>
            <person name="Tisza M.J."/>
            <person name="Buck C.B."/>
        </authorList>
    </citation>
    <scope>NUCLEOTIDE SEQUENCE</scope>
    <source>
        <strain evidence="1">Ct9pU4</strain>
    </source>
</reference>
<protein>
    <submittedName>
        <fullName evidence="1">Uncharacterized protein</fullName>
    </submittedName>
</protein>
<name>A0A8S5RAR5_9VIRU</name>
<sequence length="141" mass="15806">MKNKNISTLNSMIRLSRIIRNFKNARRELNQVIVQTEYFIIQGESSNTLEVKTKQSIDNTLYLEQYLRSSVGYLCKCLDGFDPGKMDPIDYICSRDVTDGIVDICRGGKVVANINLSSGKIFSVKPETLDAGEDKSSAEKS</sequence>
<accession>A0A8S5RAR5</accession>
<proteinExistence type="predicted"/>